<dbReference type="AlphaFoldDB" id="A0A9D4QQR3"/>
<evidence type="ECO:0000313" key="1">
    <source>
        <dbReference type="EMBL" id="KAH3838875.1"/>
    </source>
</evidence>
<proteinExistence type="predicted"/>
<dbReference type="Proteomes" id="UP000828390">
    <property type="component" value="Unassembled WGS sequence"/>
</dbReference>
<name>A0A9D4QQR3_DREPO</name>
<organism evidence="1 2">
    <name type="scientific">Dreissena polymorpha</name>
    <name type="common">Zebra mussel</name>
    <name type="synonym">Mytilus polymorpha</name>
    <dbReference type="NCBI Taxonomy" id="45954"/>
    <lineage>
        <taxon>Eukaryota</taxon>
        <taxon>Metazoa</taxon>
        <taxon>Spiralia</taxon>
        <taxon>Lophotrochozoa</taxon>
        <taxon>Mollusca</taxon>
        <taxon>Bivalvia</taxon>
        <taxon>Autobranchia</taxon>
        <taxon>Heteroconchia</taxon>
        <taxon>Euheterodonta</taxon>
        <taxon>Imparidentia</taxon>
        <taxon>Neoheterodontei</taxon>
        <taxon>Myida</taxon>
        <taxon>Dreissenoidea</taxon>
        <taxon>Dreissenidae</taxon>
        <taxon>Dreissena</taxon>
    </lineage>
</organism>
<keyword evidence="2" id="KW-1185">Reference proteome</keyword>
<dbReference type="EMBL" id="JAIWYP010000004">
    <property type="protein sequence ID" value="KAH3838875.1"/>
    <property type="molecule type" value="Genomic_DNA"/>
</dbReference>
<sequence>MTDSLPLESETTSIDILIGNDYYFDTELSHKIEVQPGLYLLGSKLRCFLTGRTSDTEIDDEESSLLIFTYGGTEI</sequence>
<protein>
    <submittedName>
        <fullName evidence="1">Uncharacterized protein</fullName>
    </submittedName>
</protein>
<evidence type="ECO:0000313" key="2">
    <source>
        <dbReference type="Proteomes" id="UP000828390"/>
    </source>
</evidence>
<reference evidence="1" key="2">
    <citation type="submission" date="2020-11" db="EMBL/GenBank/DDBJ databases">
        <authorList>
            <person name="McCartney M.A."/>
            <person name="Auch B."/>
            <person name="Kono T."/>
            <person name="Mallez S."/>
            <person name="Becker A."/>
            <person name="Gohl D.M."/>
            <person name="Silverstein K.A.T."/>
            <person name="Koren S."/>
            <person name="Bechman K.B."/>
            <person name="Herman A."/>
            <person name="Abrahante J.E."/>
            <person name="Garbe J."/>
        </authorList>
    </citation>
    <scope>NUCLEOTIDE SEQUENCE</scope>
    <source>
        <strain evidence="1">Duluth1</strain>
        <tissue evidence="1">Whole animal</tissue>
    </source>
</reference>
<accession>A0A9D4QQR3</accession>
<reference evidence="1" key="1">
    <citation type="journal article" date="2019" name="bioRxiv">
        <title>The Genome of the Zebra Mussel, Dreissena polymorpha: A Resource for Invasive Species Research.</title>
        <authorList>
            <person name="McCartney M.A."/>
            <person name="Auch B."/>
            <person name="Kono T."/>
            <person name="Mallez S."/>
            <person name="Zhang Y."/>
            <person name="Obille A."/>
            <person name="Becker A."/>
            <person name="Abrahante J.E."/>
            <person name="Garbe J."/>
            <person name="Badalamenti J.P."/>
            <person name="Herman A."/>
            <person name="Mangelson H."/>
            <person name="Liachko I."/>
            <person name="Sullivan S."/>
            <person name="Sone E.D."/>
            <person name="Koren S."/>
            <person name="Silverstein K.A.T."/>
            <person name="Beckman K.B."/>
            <person name="Gohl D.M."/>
        </authorList>
    </citation>
    <scope>NUCLEOTIDE SEQUENCE</scope>
    <source>
        <strain evidence="1">Duluth1</strain>
        <tissue evidence="1">Whole animal</tissue>
    </source>
</reference>
<gene>
    <name evidence="1" type="ORF">DPMN_112292</name>
</gene>
<comment type="caution">
    <text evidence="1">The sequence shown here is derived from an EMBL/GenBank/DDBJ whole genome shotgun (WGS) entry which is preliminary data.</text>
</comment>